<dbReference type="EMBL" id="GGEC01089156">
    <property type="protein sequence ID" value="MBX69640.1"/>
    <property type="molecule type" value="Transcribed_RNA"/>
</dbReference>
<reference evidence="1" key="1">
    <citation type="submission" date="2018-02" db="EMBL/GenBank/DDBJ databases">
        <title>Rhizophora mucronata_Transcriptome.</title>
        <authorList>
            <person name="Meera S.P."/>
            <person name="Sreeshan A."/>
            <person name="Augustine A."/>
        </authorList>
    </citation>
    <scope>NUCLEOTIDE SEQUENCE</scope>
    <source>
        <tissue evidence="1">Leaf</tissue>
    </source>
</reference>
<evidence type="ECO:0000313" key="1">
    <source>
        <dbReference type="EMBL" id="MBX69640.1"/>
    </source>
</evidence>
<proteinExistence type="predicted"/>
<protein>
    <submittedName>
        <fullName evidence="1">Uncharacterized protein</fullName>
    </submittedName>
</protein>
<organism evidence="1">
    <name type="scientific">Rhizophora mucronata</name>
    <name type="common">Asiatic mangrove</name>
    <dbReference type="NCBI Taxonomy" id="61149"/>
    <lineage>
        <taxon>Eukaryota</taxon>
        <taxon>Viridiplantae</taxon>
        <taxon>Streptophyta</taxon>
        <taxon>Embryophyta</taxon>
        <taxon>Tracheophyta</taxon>
        <taxon>Spermatophyta</taxon>
        <taxon>Magnoliopsida</taxon>
        <taxon>eudicotyledons</taxon>
        <taxon>Gunneridae</taxon>
        <taxon>Pentapetalae</taxon>
        <taxon>rosids</taxon>
        <taxon>fabids</taxon>
        <taxon>Malpighiales</taxon>
        <taxon>Rhizophoraceae</taxon>
        <taxon>Rhizophora</taxon>
    </lineage>
</organism>
<dbReference type="AlphaFoldDB" id="A0A2P2QRL4"/>
<accession>A0A2P2QRL4</accession>
<name>A0A2P2QRL4_RHIMU</name>
<sequence length="77" mass="9211">MIVDPKMPSGPLLPTSQYRKTTRASEIYPSEHFCWKALENRSVRKFQGHKLIHFCSFLFKMICRRFFQKKKKSTKKS</sequence>